<keyword evidence="2" id="KW-1133">Transmembrane helix</keyword>
<name>H7EK10_9SPIR</name>
<dbReference type="EMBL" id="AGRW01000043">
    <property type="protein sequence ID" value="EIC02097.1"/>
    <property type="molecule type" value="Genomic_DNA"/>
</dbReference>
<keyword evidence="1" id="KW-0175">Coiled coil</keyword>
<dbReference type="STRING" id="907348.TresaDRAFT_1433"/>
<proteinExistence type="predicted"/>
<dbReference type="InterPro" id="IPR019934">
    <property type="entry name" value="CHP03545"/>
</dbReference>
<keyword evidence="2" id="KW-0472">Membrane</keyword>
<evidence type="ECO:0000256" key="1">
    <source>
        <dbReference type="SAM" id="Coils"/>
    </source>
</evidence>
<dbReference type="Proteomes" id="UP000003571">
    <property type="component" value="Unassembled WGS sequence"/>
</dbReference>
<dbReference type="NCBIfam" id="TIGR03545">
    <property type="entry name" value="TIGR03545 family protein"/>
    <property type="match status" value="1"/>
</dbReference>
<evidence type="ECO:0000313" key="4">
    <source>
        <dbReference type="Proteomes" id="UP000003571"/>
    </source>
</evidence>
<dbReference type="eggNOG" id="COG1196">
    <property type="taxonomic scope" value="Bacteria"/>
</dbReference>
<dbReference type="RefSeq" id="WP_002703785.1">
    <property type="nucleotide sequence ID" value="NZ_AGRW01000043.1"/>
</dbReference>
<dbReference type="AlphaFoldDB" id="H7EK10"/>
<dbReference type="PATRIC" id="fig|907348.3.peg.1212"/>
<feature type="coiled-coil region" evidence="1">
    <location>
        <begin position="681"/>
        <end position="712"/>
    </location>
</feature>
<sequence>MSEEKKESGKKEKTFPLKKLPSLMRKKYARKSLGKLLGKVYIEDDRKFVEAFFTDTVAKGKKELLRIPPETEFRKAEFERLKSIAKDIKKNKMRVKLVPLVACASLVAAVTITVGAFKNVIARKAIKSGCEAVFGAKTDVGSVRVRLLGISVRVDSLAIGDKDSENFMKNLFEAENITLDMNFTQALRGKAIINDVSVSGMKFGTDRKTSCELPKKKKKAEKPAEESAFAKAVKARTEQAISDLKSQATGMLGGESAEEIVANIQSKLRTPDAAKKAQDDAQALVAKWQAKPAELKGQVEDFSASVKELQSLSVQKLKSDPTKLKEYLEKINSAITTGNSMKSSFETVTGDVKKDARAAEATLKNVADAVQSDTELAKGIIGSVTDTIKNAKTLLTNALNTVAYDMLGKYYPYVKKGIDYGMQMKAKSDAEPKKEKKADKGKTGRMKGRTIWYSKELPKLWIKNVSASGYTENDGSKGFSGAIQNVTSDQDIIGKPTTAEAKFDVKDVNHSGKITLDVRKSAADLLALDYTGSGFSANVDGAKIASASGIPSINGTATVSLHGAGGADGFSAGGSVSLNPVKLTTDGFSNETVTKYYRQALDSITNLNVGYGFSWRESSGVNLDLSGNFAEQFAKAMETAVKGMASDAKEAAFRKINEQINGSSNEAVAKVKEFLGIEGEIDAQNASLDAVRASLEKKKAELEEQIKGAAKATVEKAKADATKKAEAEGKKALNKLFKK</sequence>
<accession>H7EK10</accession>
<feature type="transmembrane region" description="Helical" evidence="2">
    <location>
        <begin position="97"/>
        <end position="117"/>
    </location>
</feature>
<comment type="caution">
    <text evidence="3">The sequence shown here is derived from an EMBL/GenBank/DDBJ whole genome shotgun (WGS) entry which is preliminary data.</text>
</comment>
<evidence type="ECO:0000313" key="3">
    <source>
        <dbReference type="EMBL" id="EIC02097.1"/>
    </source>
</evidence>
<dbReference type="OrthoDB" id="366311at2"/>
<protein>
    <recommendedName>
        <fullName evidence="5">TIGR03545 family protein</fullName>
    </recommendedName>
</protein>
<organism evidence="3 4">
    <name type="scientific">Treponema saccharophilum DSM 2985</name>
    <dbReference type="NCBI Taxonomy" id="907348"/>
    <lineage>
        <taxon>Bacteria</taxon>
        <taxon>Pseudomonadati</taxon>
        <taxon>Spirochaetota</taxon>
        <taxon>Spirochaetia</taxon>
        <taxon>Spirochaetales</taxon>
        <taxon>Treponemataceae</taxon>
        <taxon>Treponema</taxon>
    </lineage>
</organism>
<keyword evidence="2" id="KW-0812">Transmembrane</keyword>
<evidence type="ECO:0000256" key="2">
    <source>
        <dbReference type="SAM" id="Phobius"/>
    </source>
</evidence>
<reference evidence="3 4" key="1">
    <citation type="submission" date="2011-09" db="EMBL/GenBank/DDBJ databases">
        <title>The draft genome of Treponema saccharophilum DSM 2985.</title>
        <authorList>
            <consortium name="US DOE Joint Genome Institute (JGI-PGF)"/>
            <person name="Lucas S."/>
            <person name="Copeland A."/>
            <person name="Lapidus A."/>
            <person name="Glavina del Rio T."/>
            <person name="Dalin E."/>
            <person name="Tice H."/>
            <person name="Bruce D."/>
            <person name="Goodwin L."/>
            <person name="Pitluck S."/>
            <person name="Peters L."/>
            <person name="Kyrpides N."/>
            <person name="Mavromatis K."/>
            <person name="Ivanova N."/>
            <person name="Markowitz V."/>
            <person name="Cheng J.-F."/>
            <person name="Hugenholtz P."/>
            <person name="Woyke T."/>
            <person name="Wu D."/>
            <person name="Gronow S."/>
            <person name="Wellnitz S."/>
            <person name="Brambilla E."/>
            <person name="Klenk H.-P."/>
            <person name="Eisen J.A."/>
        </authorList>
    </citation>
    <scope>NUCLEOTIDE SEQUENCE [LARGE SCALE GENOMIC DNA]</scope>
    <source>
        <strain evidence="3 4">DSM 2985</strain>
    </source>
</reference>
<evidence type="ECO:0008006" key="5">
    <source>
        <dbReference type="Google" id="ProtNLM"/>
    </source>
</evidence>
<keyword evidence="4" id="KW-1185">Reference proteome</keyword>
<gene>
    <name evidence="3" type="ORF">TresaDRAFT_1433</name>
</gene>